<protein>
    <submittedName>
        <fullName evidence="3">3-oxoacyl-ACP synthase</fullName>
    </submittedName>
</protein>
<reference evidence="3 4" key="1">
    <citation type="journal article" date="2019" name="Environ. Microbiol.">
        <title>An active ?-lactamase is a part of an orchestrated cell wall stress resistance network of Bacillus subtilis and related rhizosphere species.</title>
        <authorList>
            <person name="Bucher T."/>
            <person name="Keren-Paz A."/>
            <person name="Hausser J."/>
            <person name="Olender T."/>
            <person name="Cytryn E."/>
            <person name="Kolodkin-Gal I."/>
        </authorList>
    </citation>
    <scope>NUCLEOTIDE SEQUENCE [LARGE SCALE GENOMIC DNA]</scope>
    <source>
        <strain evidence="3 4">I5</strain>
    </source>
</reference>
<dbReference type="Gene3D" id="3.40.47.10">
    <property type="match status" value="1"/>
</dbReference>
<keyword evidence="1" id="KW-0808">Transferase</keyword>
<dbReference type="InterPro" id="IPR016039">
    <property type="entry name" value="Thiolase-like"/>
</dbReference>
<name>A0A4U3AY19_9BACI</name>
<accession>A0A4U3AY19</accession>
<comment type="caution">
    <text evidence="3">The sequence shown here is derived from an EMBL/GenBank/DDBJ whole genome shotgun (WGS) entry which is preliminary data.</text>
</comment>
<gene>
    <name evidence="3" type="ORF">FC699_17895</name>
</gene>
<evidence type="ECO:0000259" key="2">
    <source>
        <dbReference type="Pfam" id="PF08541"/>
    </source>
</evidence>
<evidence type="ECO:0000313" key="4">
    <source>
        <dbReference type="Proteomes" id="UP000305222"/>
    </source>
</evidence>
<dbReference type="GO" id="GO:0016746">
    <property type="term" value="F:acyltransferase activity"/>
    <property type="evidence" value="ECO:0007669"/>
    <property type="project" value="InterPro"/>
</dbReference>
<dbReference type="InterPro" id="IPR013747">
    <property type="entry name" value="ACP_syn_III_C"/>
</dbReference>
<dbReference type="Pfam" id="PF08541">
    <property type="entry name" value="ACP_syn_III_C"/>
    <property type="match status" value="1"/>
</dbReference>
<dbReference type="SUPFAM" id="SSF53901">
    <property type="entry name" value="Thiolase-like"/>
    <property type="match status" value="1"/>
</dbReference>
<feature type="domain" description="Beta-ketoacyl-[acyl-carrier-protein] synthase III C-terminal" evidence="2">
    <location>
        <begin position="2"/>
        <end position="51"/>
    </location>
</feature>
<dbReference type="Proteomes" id="UP000305222">
    <property type="component" value="Unassembled WGS sequence"/>
</dbReference>
<organism evidence="3 4">
    <name type="scientific">Bacillus wiedmannii</name>
    <dbReference type="NCBI Taxonomy" id="1890302"/>
    <lineage>
        <taxon>Bacteria</taxon>
        <taxon>Bacillati</taxon>
        <taxon>Bacillota</taxon>
        <taxon>Bacilli</taxon>
        <taxon>Bacillales</taxon>
        <taxon>Bacillaceae</taxon>
        <taxon>Bacillus</taxon>
        <taxon>Bacillus cereus group</taxon>
    </lineage>
</organism>
<dbReference type="AlphaFoldDB" id="A0A4U3AY19"/>
<feature type="non-terminal residue" evidence="3">
    <location>
        <position position="1"/>
    </location>
</feature>
<evidence type="ECO:0000256" key="1">
    <source>
        <dbReference type="ARBA" id="ARBA00022679"/>
    </source>
</evidence>
<evidence type="ECO:0000313" key="3">
    <source>
        <dbReference type="EMBL" id="TKI93428.1"/>
    </source>
</evidence>
<dbReference type="EMBL" id="SZON01000912">
    <property type="protein sequence ID" value="TKI93428.1"/>
    <property type="molecule type" value="Genomic_DNA"/>
</dbReference>
<proteinExistence type="predicted"/>
<sequence length="51" mass="5504">VYLDHYGHMSALDPCIGLHFANEQGKLQAGDIAVVVSAGTGYTWAATVIRW</sequence>